<dbReference type="AlphaFoldDB" id="A0A822Z018"/>
<evidence type="ECO:0000313" key="3">
    <source>
        <dbReference type="Proteomes" id="UP000607653"/>
    </source>
</evidence>
<gene>
    <name evidence="2" type="ORF">HUJ06_005448</name>
</gene>
<dbReference type="EMBL" id="DUZY01000004">
    <property type="protein sequence ID" value="DAD34808.1"/>
    <property type="molecule type" value="Genomic_DNA"/>
</dbReference>
<accession>A0A822Z018</accession>
<sequence length="67" mass="7786">MRLEGDLILLEKIPDEIIEREMSHGLGKWTDFEIEAFEAGTEVELDILMDEIVMDLWQCGATFSWIL</sequence>
<proteinExistence type="predicted"/>
<comment type="caution">
    <text evidence="2">The sequence shown here is derived from an EMBL/GenBank/DDBJ whole genome shotgun (WGS) entry which is preliminary data.</text>
</comment>
<protein>
    <recommendedName>
        <fullName evidence="1">DUF4378 domain-containing protein</fullName>
    </recommendedName>
</protein>
<reference evidence="2 3" key="1">
    <citation type="journal article" date="2020" name="Mol. Biol. Evol.">
        <title>Distinct Expression and Methylation Patterns for Genes with Different Fates following a Single Whole-Genome Duplication in Flowering Plants.</title>
        <authorList>
            <person name="Shi T."/>
            <person name="Rahmani R.S."/>
            <person name="Gugger P.F."/>
            <person name="Wang M."/>
            <person name="Li H."/>
            <person name="Zhang Y."/>
            <person name="Li Z."/>
            <person name="Wang Q."/>
            <person name="Van de Peer Y."/>
            <person name="Marchal K."/>
            <person name="Chen J."/>
        </authorList>
    </citation>
    <scope>NUCLEOTIDE SEQUENCE [LARGE SCALE GENOMIC DNA]</scope>
    <source>
        <tissue evidence="2">Leaf</tissue>
    </source>
</reference>
<dbReference type="Proteomes" id="UP000607653">
    <property type="component" value="Unassembled WGS sequence"/>
</dbReference>
<organism evidence="2 3">
    <name type="scientific">Nelumbo nucifera</name>
    <name type="common">Sacred lotus</name>
    <dbReference type="NCBI Taxonomy" id="4432"/>
    <lineage>
        <taxon>Eukaryota</taxon>
        <taxon>Viridiplantae</taxon>
        <taxon>Streptophyta</taxon>
        <taxon>Embryophyta</taxon>
        <taxon>Tracheophyta</taxon>
        <taxon>Spermatophyta</taxon>
        <taxon>Magnoliopsida</taxon>
        <taxon>Proteales</taxon>
        <taxon>Nelumbonaceae</taxon>
        <taxon>Nelumbo</taxon>
    </lineage>
</organism>
<dbReference type="InterPro" id="IPR025486">
    <property type="entry name" value="DUF4378"/>
</dbReference>
<name>A0A822Z018_NELNU</name>
<dbReference type="PANTHER" id="PTHR21726">
    <property type="entry name" value="PHOSPHATIDYLINOSITOL N-ACETYLGLUCOSAMINYLTRANSFERASE SUBUNIT P DOWN SYNDROME CRITICAL REGION PROTEIN 5 -RELATED"/>
    <property type="match status" value="1"/>
</dbReference>
<keyword evidence="3" id="KW-1185">Reference proteome</keyword>
<evidence type="ECO:0000259" key="1">
    <source>
        <dbReference type="Pfam" id="PF14309"/>
    </source>
</evidence>
<feature type="domain" description="DUF4378" evidence="1">
    <location>
        <begin position="11"/>
        <end position="50"/>
    </location>
</feature>
<dbReference type="Pfam" id="PF14309">
    <property type="entry name" value="DUF4378"/>
    <property type="match status" value="1"/>
</dbReference>
<dbReference type="PANTHER" id="PTHR21726:SF61">
    <property type="entry name" value="DNAA INITIATOR-ASSOCIATING PROTEIN"/>
    <property type="match status" value="1"/>
</dbReference>
<evidence type="ECO:0000313" key="2">
    <source>
        <dbReference type="EMBL" id="DAD34808.1"/>
    </source>
</evidence>